<dbReference type="Pfam" id="PF25326">
    <property type="entry name" value="ARM_SRB8"/>
    <property type="match status" value="1"/>
</dbReference>
<evidence type="ECO:0000256" key="6">
    <source>
        <dbReference type="ARBA" id="ARBA00023015"/>
    </source>
</evidence>
<organism evidence="14 15">
    <name type="scientific">Neofusicoccum ribis</name>
    <dbReference type="NCBI Taxonomy" id="45134"/>
    <lineage>
        <taxon>Eukaryota</taxon>
        <taxon>Fungi</taxon>
        <taxon>Dikarya</taxon>
        <taxon>Ascomycota</taxon>
        <taxon>Pezizomycotina</taxon>
        <taxon>Dothideomycetes</taxon>
        <taxon>Dothideomycetes incertae sedis</taxon>
        <taxon>Botryosphaeriales</taxon>
        <taxon>Botryosphaeriaceae</taxon>
        <taxon>Neofusicoccum</taxon>
    </lineage>
</organism>
<keyword evidence="7" id="KW-0010">Activator</keyword>
<comment type="subunit">
    <text evidence="3">Component of the SRB8-11 complex, which itself associates with the Mediator complex.</text>
</comment>
<evidence type="ECO:0000256" key="5">
    <source>
        <dbReference type="ARBA" id="ARBA00022491"/>
    </source>
</evidence>
<evidence type="ECO:0000256" key="3">
    <source>
        <dbReference type="ARBA" id="ARBA00011629"/>
    </source>
</evidence>
<keyword evidence="8" id="KW-0804">Transcription</keyword>
<feature type="domain" description="Mediator complex subunit Med12" evidence="13">
    <location>
        <begin position="262"/>
        <end position="322"/>
    </location>
</feature>
<feature type="region of interest" description="Disordered" evidence="12">
    <location>
        <begin position="148"/>
        <end position="177"/>
    </location>
</feature>
<dbReference type="SMART" id="SM01281">
    <property type="entry name" value="Med12"/>
    <property type="match status" value="1"/>
</dbReference>
<evidence type="ECO:0000256" key="8">
    <source>
        <dbReference type="ARBA" id="ARBA00023163"/>
    </source>
</evidence>
<evidence type="ECO:0000256" key="2">
    <source>
        <dbReference type="ARBA" id="ARBA00010289"/>
    </source>
</evidence>
<keyword evidence="5" id="KW-0678">Repressor</keyword>
<comment type="function">
    <text evidence="10">Component of the SRB8-11 complex. The SRB8-11 complex is a regulatory module of the Mediator complex which is itself involved in regulation of basal and activated RNA polymerase II-dependent transcription. The SRB8-11 complex may be involved in the transcriptional repression of a subset of genes regulated by Mediator. It may inhibit the association of the Mediator complex with RNA polymerase II to form the holoenzyme complex.</text>
</comment>
<sequence length="1563" mass="172557">MTSRPGPTAAQRTTAAGLPRPPIQGRPAVQQHAFTANARQPADVIDLTADDGKQPSADAPPKHPAPKQASQPDDARWAAQDTPFAVQDGFSRPPPRGRPQISFEDISDAATSGFGRAASAALRSAVISNPGSLPLPPRPGFRVHKRQSQGARAALSASGGVKKDAAQRHGAMEPPADAVRVSHGKTVDFYPWAGNHPEDNLSAEVVKLGYFDDRKGTVDLNAGKSYVGPQIKNKSTLQTLSSLFVQALEKRQASGRVREPTSFKPPPRITVKDTQREEWLRDLANPSLPPKRRIPHGIRGKLLLEQCLSKNIPIARAIWLAKCVGANEMRAWMRKGASSTGGMGGELKWVREWTVFVEQFVDSTISTCGQDGWRDKMDYTIRLASQLYTERLLDHDHYLDWLLTSLEGTEVDRLPIWFLLVQIYWQDLIAVRRRGRRLAEAILLHLDTMTSGDSSETDNSLIQRARQLLTTLIMGHRNCMVIPRTWKKYKHIFQNMLNSSSQPALQGALRSVIRRNERLSGWNDKSTQTHQSPQKSVLSALDAVSLNFNLSDFASQCLTIMPDTQGLAVTVLQWACSLYREGDHRLYIAVRLLRKWKSRGADIDSAVLAILSDEQKLKGIKHRDFFRLVAELVRSKHFSVGRYLQWLIASGSLSAGGDITKSDACNVRLIAEIPLQGLPEHVLNLRQTLLQTTLQNGAYEAVVLMDDHSAIIKQLWSIFGPDTGMEISFDIPFAELSTSAKLEISRWLRQELFARLDPNIEDDYTLTTTRFYAIRDVMEQLEDFAILADILGIAMESNDMMVFAAIADTLNHHHRTFAAIGALQPLFNHLVEQYGKFRLDRPLERSFVLALADLCCRLQAEPNLVLQLTSDLTRLEQRSAVAACSPASDNMADFHGGRMDFDEEIDRILASGTSMDENMVARVFAKVVTRIEEQIGKEDGRNSKFGQWLQRLKAFDDKTFDRHMSDTISSLMLSNGQSLLHILPCAVGSGSLSLENFISFSETTIGFLRKTNVSAAANASLHVLDAILPMEELQGFGLVQEIYRYRIEQEKLCQSSEGPALQLLRQAIELCSDSKDSKQPIQLEALLRNQRLLKVLRFHASRNAQDFCVAMGISPPSENVAAAMTLDEKRSTLIKTMFDALMDPSSSLGLSSLDAEDQASTLVNAADDLSVPFCQLELQLLFKIQVLSDEEGEIGVADAIIQAVKEAVEADKSIWSDLLTGLDAEMTRKIREYAETHVLSAVSTLAKARSGSEESIVSTSKEDHQKMLHRYLSVLNLTAWSIEDKSQGQTCAAILEKLRTLRELLSQSSQPALGSDAKEDISKLRQGSAAASALYPWICALLHLIVVHKSICQPGKANTSHQGILLLTLRTFLLHPELQPYPKVTEYILDVAAFLSDDLPDDARIQILKYETQKPSHDPRMAFILGLPATIQDSWLGLITPTQPQPSSTTSNPAPTGNNPASAAAAARSTAAQHQHQGFWQAQAQRTQTQQQRLGTSGTGTAATTSGANGSVAQLPSATNTPVEYGKPAPFQLRRWEILPDSTSGSGPNETALSLTLFDAKKV</sequence>
<protein>
    <recommendedName>
        <fullName evidence="4">Mediator of RNA polymerase II transcription subunit 12</fullName>
    </recommendedName>
    <alternativeName>
        <fullName evidence="11">Mediator complex subunit 12</fullName>
    </alternativeName>
</protein>
<feature type="region of interest" description="Disordered" evidence="12">
    <location>
        <begin position="1438"/>
        <end position="1525"/>
    </location>
</feature>
<dbReference type="InterPro" id="IPR019035">
    <property type="entry name" value="Mediator_Med12"/>
</dbReference>
<feature type="compositionally biased region" description="Basic and acidic residues" evidence="12">
    <location>
        <begin position="161"/>
        <end position="171"/>
    </location>
</feature>
<evidence type="ECO:0000256" key="12">
    <source>
        <dbReference type="SAM" id="MobiDB-lite"/>
    </source>
</evidence>
<dbReference type="EMBL" id="JAJVDC020000037">
    <property type="protein sequence ID" value="KAL1631855.1"/>
    <property type="molecule type" value="Genomic_DNA"/>
</dbReference>
<dbReference type="PANTHER" id="PTHR46567:SF1">
    <property type="entry name" value="MEDIATOR OF RNA POLYMERASE II TRANSCRIPTION SUBUNIT 12"/>
    <property type="match status" value="1"/>
</dbReference>
<accession>A0ABR3SWW7</accession>
<comment type="subcellular location">
    <subcellularLocation>
        <location evidence="1">Nucleus</location>
    </subcellularLocation>
</comment>
<dbReference type="Proteomes" id="UP001521116">
    <property type="component" value="Unassembled WGS sequence"/>
</dbReference>
<evidence type="ECO:0000256" key="4">
    <source>
        <dbReference type="ARBA" id="ARBA00019622"/>
    </source>
</evidence>
<proteinExistence type="inferred from homology"/>
<evidence type="ECO:0000259" key="13">
    <source>
        <dbReference type="SMART" id="SM01281"/>
    </source>
</evidence>
<feature type="region of interest" description="Disordered" evidence="12">
    <location>
        <begin position="1"/>
        <end position="102"/>
    </location>
</feature>
<evidence type="ECO:0000313" key="15">
    <source>
        <dbReference type="Proteomes" id="UP001521116"/>
    </source>
</evidence>
<feature type="compositionally biased region" description="Polar residues" evidence="12">
    <location>
        <begin position="1"/>
        <end position="14"/>
    </location>
</feature>
<dbReference type="Pfam" id="PF09497">
    <property type="entry name" value="Med12"/>
    <property type="match status" value="1"/>
</dbReference>
<feature type="compositionally biased region" description="Polar residues" evidence="12">
    <location>
        <begin position="1512"/>
        <end position="1522"/>
    </location>
</feature>
<comment type="similarity">
    <text evidence="2">Belongs to the Mediator complex subunit 12 family.</text>
</comment>
<evidence type="ECO:0000256" key="10">
    <source>
        <dbReference type="ARBA" id="ARBA00025661"/>
    </source>
</evidence>
<reference evidence="14 15" key="1">
    <citation type="submission" date="2024-02" db="EMBL/GenBank/DDBJ databases">
        <title>De novo assembly and annotation of 12 fungi associated with fruit tree decline syndrome in Ontario, Canada.</title>
        <authorList>
            <person name="Sulman M."/>
            <person name="Ellouze W."/>
            <person name="Ilyukhin E."/>
        </authorList>
    </citation>
    <scope>NUCLEOTIDE SEQUENCE [LARGE SCALE GENOMIC DNA]</scope>
    <source>
        <strain evidence="14 15">M1-105</strain>
    </source>
</reference>
<feature type="compositionally biased region" description="Low complexity" evidence="12">
    <location>
        <begin position="1481"/>
        <end position="1511"/>
    </location>
</feature>
<comment type="caution">
    <text evidence="14">The sequence shown here is derived from an EMBL/GenBank/DDBJ whole genome shotgun (WGS) entry which is preliminary data.</text>
</comment>
<keyword evidence="6" id="KW-0805">Transcription regulation</keyword>
<gene>
    <name evidence="14" type="primary">SRB8</name>
    <name evidence="14" type="ORF">SLS56_004217</name>
</gene>
<evidence type="ECO:0000313" key="14">
    <source>
        <dbReference type="EMBL" id="KAL1631855.1"/>
    </source>
</evidence>
<evidence type="ECO:0000256" key="11">
    <source>
        <dbReference type="ARBA" id="ARBA00032010"/>
    </source>
</evidence>
<evidence type="ECO:0000256" key="9">
    <source>
        <dbReference type="ARBA" id="ARBA00023242"/>
    </source>
</evidence>
<evidence type="ECO:0000256" key="7">
    <source>
        <dbReference type="ARBA" id="ARBA00023159"/>
    </source>
</evidence>
<dbReference type="PANTHER" id="PTHR46567">
    <property type="entry name" value="MEDIATOR OF RNA POLYMERASE II TRANSCRIPTION SUBUNIT 12"/>
    <property type="match status" value="1"/>
</dbReference>
<evidence type="ECO:0000256" key="1">
    <source>
        <dbReference type="ARBA" id="ARBA00004123"/>
    </source>
</evidence>
<keyword evidence="15" id="KW-1185">Reference proteome</keyword>
<feature type="compositionally biased region" description="Low complexity" evidence="12">
    <location>
        <begin position="1440"/>
        <end position="1473"/>
    </location>
</feature>
<dbReference type="InterPro" id="IPR057344">
    <property type="entry name" value="ARM_SRB8"/>
</dbReference>
<name>A0ABR3SWW7_9PEZI</name>
<keyword evidence="9" id="KW-0539">Nucleus</keyword>